<dbReference type="PANTHER" id="PTHR43591:SF99">
    <property type="entry name" value="OS06G0646000 PROTEIN"/>
    <property type="match status" value="1"/>
</dbReference>
<dbReference type="EMBL" id="BAAAHQ010000042">
    <property type="protein sequence ID" value="GAA0948239.1"/>
    <property type="molecule type" value="Genomic_DNA"/>
</dbReference>
<name>A0ABP4BDM0_9ACTN</name>
<dbReference type="Proteomes" id="UP001501578">
    <property type="component" value="Unassembled WGS sequence"/>
</dbReference>
<dbReference type="Pfam" id="PF13649">
    <property type="entry name" value="Methyltransf_25"/>
    <property type="match status" value="1"/>
</dbReference>
<proteinExistence type="predicted"/>
<dbReference type="Gene3D" id="3.40.50.150">
    <property type="entry name" value="Vaccinia Virus protein VP39"/>
    <property type="match status" value="1"/>
</dbReference>
<evidence type="ECO:0000313" key="3">
    <source>
        <dbReference type="Proteomes" id="UP001501578"/>
    </source>
</evidence>
<dbReference type="InterPro" id="IPR029063">
    <property type="entry name" value="SAM-dependent_MTases_sf"/>
</dbReference>
<organism evidence="2 3">
    <name type="scientific">Nonomuraea longicatena</name>
    <dbReference type="NCBI Taxonomy" id="83682"/>
    <lineage>
        <taxon>Bacteria</taxon>
        <taxon>Bacillati</taxon>
        <taxon>Actinomycetota</taxon>
        <taxon>Actinomycetes</taxon>
        <taxon>Streptosporangiales</taxon>
        <taxon>Streptosporangiaceae</taxon>
        <taxon>Nonomuraea</taxon>
    </lineage>
</organism>
<accession>A0ABP4BDM0</accession>
<comment type="caution">
    <text evidence="2">The sequence shown here is derived from an EMBL/GenBank/DDBJ whole genome shotgun (WGS) entry which is preliminary data.</text>
</comment>
<dbReference type="SUPFAM" id="SSF53335">
    <property type="entry name" value="S-adenosyl-L-methionine-dependent methyltransferases"/>
    <property type="match status" value="1"/>
</dbReference>
<gene>
    <name evidence="2" type="ORF">GCM10009560_65370</name>
</gene>
<reference evidence="3" key="1">
    <citation type="journal article" date="2019" name="Int. J. Syst. Evol. Microbiol.">
        <title>The Global Catalogue of Microorganisms (GCM) 10K type strain sequencing project: providing services to taxonomists for standard genome sequencing and annotation.</title>
        <authorList>
            <consortium name="The Broad Institute Genomics Platform"/>
            <consortium name="The Broad Institute Genome Sequencing Center for Infectious Disease"/>
            <person name="Wu L."/>
            <person name="Ma J."/>
        </authorList>
    </citation>
    <scope>NUCLEOTIDE SEQUENCE [LARGE SCALE GENOMIC DNA]</scope>
    <source>
        <strain evidence="3">JCM 11136</strain>
    </source>
</reference>
<evidence type="ECO:0000313" key="2">
    <source>
        <dbReference type="EMBL" id="GAA0948239.1"/>
    </source>
</evidence>
<feature type="domain" description="Methyltransferase" evidence="1">
    <location>
        <begin position="351"/>
        <end position="442"/>
    </location>
</feature>
<dbReference type="InterPro" id="IPR041698">
    <property type="entry name" value="Methyltransf_25"/>
</dbReference>
<dbReference type="CDD" id="cd02440">
    <property type="entry name" value="AdoMet_MTases"/>
    <property type="match status" value="1"/>
</dbReference>
<evidence type="ECO:0000259" key="1">
    <source>
        <dbReference type="Pfam" id="PF13649"/>
    </source>
</evidence>
<protein>
    <recommendedName>
        <fullName evidence="1">Methyltransferase domain-containing protein</fullName>
    </recommendedName>
</protein>
<dbReference type="RefSeq" id="WP_343954050.1">
    <property type="nucleotide sequence ID" value="NZ_BAAAHQ010000042.1"/>
</dbReference>
<dbReference type="PANTHER" id="PTHR43591">
    <property type="entry name" value="METHYLTRANSFERASE"/>
    <property type="match status" value="1"/>
</dbReference>
<sequence length="511" mass="55019">MKFEKLLNAFVEAPSDALETAFHRLSAAVWDNGRSTAAALEATPALVAALDRAGPRHQGYLAILLGLLAESEYPRLDGELAAAVRAGVDRYLDLVRGGGSGQPLTLALLYLLAHFPAERERILAATAALSLEDEERSRLERGLAELDPRRPDLGRVWPAPSVYTLGEQDRAFADAAVKGLSLQQIVTNWENDTRTVWAFTGAVAYWAVRNGPPAPMGVRTVPQGTTIAQPPVRPLDDMFGARADLLRCPTCHSPIELRESGARCAACATTYPSANGILDLSAGVRDGQESHRPTADLLQKLTEMPTMGLVYEAVHRPSYLRLSGGNFGDAITPADEDAYLRDNLKAAEGPVVDLAAGAGRWTSVVAETVGSDRLIAVDMLLPMLNVLRGRLPEVPAVRASALNLPFGDATLGAVNLWNALQAFPDDAASALAEIGRCLRPGGLLTMMTFRWSDDPVARHFQASHFFPSRPDGHMLFELGQIRQWLADAGMAVRRESAGTGTFVFVTAERTA</sequence>
<keyword evidence="3" id="KW-1185">Reference proteome</keyword>